<feature type="domain" description="Thiolase N-terminal" evidence="4">
    <location>
        <begin position="7"/>
        <end position="91"/>
    </location>
</feature>
<dbReference type="GO" id="GO:0016747">
    <property type="term" value="F:acyltransferase activity, transferring groups other than amino-acyl groups"/>
    <property type="evidence" value="ECO:0007669"/>
    <property type="project" value="InterPro"/>
</dbReference>
<dbReference type="EMBL" id="UOEK01000213">
    <property type="protein sequence ID" value="VAW01516.1"/>
    <property type="molecule type" value="Genomic_DNA"/>
</dbReference>
<organism evidence="5">
    <name type="scientific">hydrothermal vent metagenome</name>
    <dbReference type="NCBI Taxonomy" id="652676"/>
    <lineage>
        <taxon>unclassified sequences</taxon>
        <taxon>metagenomes</taxon>
        <taxon>ecological metagenomes</taxon>
    </lineage>
</organism>
<dbReference type="PANTHER" id="PTHR18919:SF107">
    <property type="entry name" value="ACETYL-COA ACETYLTRANSFERASE, CYTOSOLIC"/>
    <property type="match status" value="1"/>
</dbReference>
<keyword evidence="2" id="KW-0808">Transferase</keyword>
<dbReference type="InterPro" id="IPR016039">
    <property type="entry name" value="Thiolase-like"/>
</dbReference>
<keyword evidence="3" id="KW-0012">Acyltransferase</keyword>
<evidence type="ECO:0000259" key="4">
    <source>
        <dbReference type="Pfam" id="PF00108"/>
    </source>
</evidence>
<evidence type="ECO:0000313" key="5">
    <source>
        <dbReference type="EMBL" id="VAW01516.1"/>
    </source>
</evidence>
<gene>
    <name evidence="5" type="ORF">MNBD_ACTINO02-2291</name>
</gene>
<dbReference type="Gene3D" id="3.40.47.10">
    <property type="match status" value="1"/>
</dbReference>
<comment type="similarity">
    <text evidence="1">Belongs to the thiolase-like superfamily. Thiolase family.</text>
</comment>
<evidence type="ECO:0000256" key="1">
    <source>
        <dbReference type="ARBA" id="ARBA00010982"/>
    </source>
</evidence>
<protein>
    <recommendedName>
        <fullName evidence="4">Thiolase N-terminal domain-containing protein</fullName>
    </recommendedName>
</protein>
<reference evidence="5" key="1">
    <citation type="submission" date="2018-06" db="EMBL/GenBank/DDBJ databases">
        <authorList>
            <person name="Zhirakovskaya E."/>
        </authorList>
    </citation>
    <scope>NUCLEOTIDE SEQUENCE</scope>
</reference>
<feature type="non-terminal residue" evidence="5">
    <location>
        <position position="91"/>
    </location>
</feature>
<sequence length="91" mass="9702">MSRDAFLIEGLRTPIGKFGGSLRPLRATEFASDVASALLDRVNIDAAALDLIIGGMVLQDMTESNPARIVGMRVGVPHNVPAFTINMQCCS</sequence>
<dbReference type="SUPFAM" id="SSF53901">
    <property type="entry name" value="Thiolase-like"/>
    <property type="match status" value="1"/>
</dbReference>
<dbReference type="PANTHER" id="PTHR18919">
    <property type="entry name" value="ACETYL-COA C-ACYLTRANSFERASE"/>
    <property type="match status" value="1"/>
</dbReference>
<dbReference type="Pfam" id="PF00108">
    <property type="entry name" value="Thiolase_N"/>
    <property type="match status" value="1"/>
</dbReference>
<proteinExistence type="inferred from homology"/>
<name>A0A3B0T3L1_9ZZZZ</name>
<dbReference type="AlphaFoldDB" id="A0A3B0T3L1"/>
<evidence type="ECO:0000256" key="2">
    <source>
        <dbReference type="ARBA" id="ARBA00022679"/>
    </source>
</evidence>
<evidence type="ECO:0000256" key="3">
    <source>
        <dbReference type="ARBA" id="ARBA00023315"/>
    </source>
</evidence>
<accession>A0A3B0T3L1</accession>
<dbReference type="InterPro" id="IPR020616">
    <property type="entry name" value="Thiolase_N"/>
</dbReference>